<evidence type="ECO:0000313" key="1">
    <source>
        <dbReference type="EMBL" id="EDR25910.1"/>
    </source>
</evidence>
<dbReference type="EMBL" id="DS549356">
    <property type="protein sequence ID" value="EDR25910.1"/>
    <property type="molecule type" value="Genomic_DNA"/>
</dbReference>
<dbReference type="GeneID" id="5882873"/>
<evidence type="ECO:0000313" key="2">
    <source>
        <dbReference type="Proteomes" id="UP000008076"/>
    </source>
</evidence>
<organism evidence="2">
    <name type="scientific">Entamoeba dispar (strain ATCC PRA-260 / SAW760)</name>
    <dbReference type="NCBI Taxonomy" id="370354"/>
    <lineage>
        <taxon>Eukaryota</taxon>
        <taxon>Amoebozoa</taxon>
        <taxon>Evosea</taxon>
        <taxon>Archamoebae</taxon>
        <taxon>Mastigamoebida</taxon>
        <taxon>Entamoebidae</taxon>
        <taxon>Entamoeba</taxon>
    </lineage>
</organism>
<sequence>MQPTFFKPVYIPYHTKFKLIEQSHNNCIYQNIYSSDFIHPLKIPCIEGIQSSLTIDNFYLTPQNLRKANLIKIDNTQRNKRIYQWLNTPKTEIYPIPCYY</sequence>
<dbReference type="KEGG" id="edi:EDI_044660"/>
<dbReference type="VEuPathDB" id="AmoebaDB:EDI_044660"/>
<proteinExistence type="predicted"/>
<gene>
    <name evidence="1" type="ORF">EDI_044660</name>
</gene>
<reference evidence="2" key="1">
    <citation type="submission" date="2007-12" db="EMBL/GenBank/DDBJ databases">
        <title>Annotation of Entamoeba dispar SAW760.</title>
        <authorList>
            <person name="Lorenzi H."/>
            <person name="Inman J."/>
            <person name="Schobel S."/>
            <person name="Amedeo P."/>
            <person name="Caler E."/>
        </authorList>
    </citation>
    <scope>NUCLEOTIDE SEQUENCE [LARGE SCALE GENOMIC DNA]</scope>
    <source>
        <strain evidence="2">ATCC PRA-260 / SAW760</strain>
    </source>
</reference>
<dbReference type="Proteomes" id="UP000008076">
    <property type="component" value="Unassembled WGS sequence"/>
</dbReference>
<name>B0EHW6_ENTDS</name>
<accession>B0EHW6</accession>
<keyword evidence="2" id="KW-1185">Reference proteome</keyword>
<dbReference type="AlphaFoldDB" id="B0EHW6"/>
<protein>
    <submittedName>
        <fullName evidence="1">Uncharacterized protein</fullName>
    </submittedName>
</protein>
<dbReference type="RefSeq" id="XP_001737819.1">
    <property type="nucleotide sequence ID" value="XM_001737767.1"/>
</dbReference>